<evidence type="ECO:0000256" key="1">
    <source>
        <dbReference type="SAM" id="MobiDB-lite"/>
    </source>
</evidence>
<dbReference type="SMART" id="SM00667">
    <property type="entry name" value="LisH"/>
    <property type="match status" value="1"/>
</dbReference>
<name>A0ABP1QI80_9HEXA</name>
<reference evidence="3 4" key="1">
    <citation type="submission" date="2024-08" db="EMBL/GenBank/DDBJ databases">
        <authorList>
            <person name="Cucini C."/>
            <person name="Frati F."/>
        </authorList>
    </citation>
    <scope>NUCLEOTIDE SEQUENCE [LARGE SCALE GENOMIC DNA]</scope>
</reference>
<sequence length="238" mass="27101">MSGNASTETKPSSKDDMASSKEKWMEKIEAVQIPRSEINKLIMNYLVTEGFKDAAEKFQDESGTEPGVDLTTLDQRIKILESIQDGKIQEAVQMINSFQPQLLDDNRYLFFHLQQQHLIELIRQKNIDGALKFAQEHLADQGEENSQVLEELERTLALLAFEDPESSPFGDLLALSHRQKVASEFNIAFLTQDCQDSSVSKLAFLLKFILWSQEEMDRKKLKYPKMGDLATASIEDPK</sequence>
<dbReference type="InterPro" id="IPR006594">
    <property type="entry name" value="LisH"/>
</dbReference>
<dbReference type="Pfam" id="PF08513">
    <property type="entry name" value="LisH"/>
    <property type="match status" value="1"/>
</dbReference>
<feature type="compositionally biased region" description="Polar residues" evidence="1">
    <location>
        <begin position="1"/>
        <end position="10"/>
    </location>
</feature>
<keyword evidence="4" id="KW-1185">Reference proteome</keyword>
<dbReference type="PANTHER" id="PTHR12864">
    <property type="entry name" value="RAN BINDING PROTEIN 9-RELATED"/>
    <property type="match status" value="1"/>
</dbReference>
<protein>
    <recommendedName>
        <fullName evidence="2">CTLH domain-containing protein</fullName>
    </recommendedName>
</protein>
<feature type="compositionally biased region" description="Basic and acidic residues" evidence="1">
    <location>
        <begin position="11"/>
        <end position="21"/>
    </location>
</feature>
<comment type="caution">
    <text evidence="3">The sequence shown here is derived from an EMBL/GenBank/DDBJ whole genome shotgun (WGS) entry which is preliminary data.</text>
</comment>
<dbReference type="Proteomes" id="UP001642540">
    <property type="component" value="Unassembled WGS sequence"/>
</dbReference>
<dbReference type="PROSITE" id="PS50897">
    <property type="entry name" value="CTLH"/>
    <property type="match status" value="1"/>
</dbReference>
<feature type="domain" description="CTLH" evidence="2">
    <location>
        <begin position="72"/>
        <end position="129"/>
    </location>
</feature>
<dbReference type="PROSITE" id="PS50896">
    <property type="entry name" value="LISH"/>
    <property type="match status" value="1"/>
</dbReference>
<dbReference type="InterPro" id="IPR050618">
    <property type="entry name" value="Ubq-SigPath_Reg"/>
</dbReference>
<dbReference type="SMART" id="SM00757">
    <property type="entry name" value="CRA"/>
    <property type="match status" value="1"/>
</dbReference>
<proteinExistence type="predicted"/>
<dbReference type="InterPro" id="IPR024964">
    <property type="entry name" value="CTLH/CRA"/>
</dbReference>
<dbReference type="Pfam" id="PF10607">
    <property type="entry name" value="CTLH"/>
    <property type="match status" value="1"/>
</dbReference>
<dbReference type="EMBL" id="CAXLJM020000035">
    <property type="protein sequence ID" value="CAL8103960.1"/>
    <property type="molecule type" value="Genomic_DNA"/>
</dbReference>
<feature type="region of interest" description="Disordered" evidence="1">
    <location>
        <begin position="1"/>
        <end position="21"/>
    </location>
</feature>
<dbReference type="SMART" id="SM00668">
    <property type="entry name" value="CTLH"/>
    <property type="match status" value="1"/>
</dbReference>
<evidence type="ECO:0000313" key="3">
    <source>
        <dbReference type="EMBL" id="CAL8103960.1"/>
    </source>
</evidence>
<evidence type="ECO:0000259" key="2">
    <source>
        <dbReference type="PROSITE" id="PS50897"/>
    </source>
</evidence>
<dbReference type="InterPro" id="IPR006595">
    <property type="entry name" value="CTLH_C"/>
</dbReference>
<evidence type="ECO:0000313" key="4">
    <source>
        <dbReference type="Proteomes" id="UP001642540"/>
    </source>
</evidence>
<organism evidence="3 4">
    <name type="scientific">Orchesella dallaii</name>
    <dbReference type="NCBI Taxonomy" id="48710"/>
    <lineage>
        <taxon>Eukaryota</taxon>
        <taxon>Metazoa</taxon>
        <taxon>Ecdysozoa</taxon>
        <taxon>Arthropoda</taxon>
        <taxon>Hexapoda</taxon>
        <taxon>Collembola</taxon>
        <taxon>Entomobryomorpha</taxon>
        <taxon>Entomobryoidea</taxon>
        <taxon>Orchesellidae</taxon>
        <taxon>Orchesellinae</taxon>
        <taxon>Orchesella</taxon>
    </lineage>
</organism>
<dbReference type="InterPro" id="IPR013144">
    <property type="entry name" value="CRA_dom"/>
</dbReference>
<gene>
    <name evidence="3" type="ORF">ODALV1_LOCUS11609</name>
</gene>
<accession>A0ABP1QI80</accession>